<feature type="domain" description="Peptidase M15A C-terminal" evidence="1">
    <location>
        <begin position="97"/>
        <end position="206"/>
    </location>
</feature>
<dbReference type="EMBL" id="JBBUKT010000002">
    <property type="protein sequence ID" value="MEK7950376.1"/>
    <property type="molecule type" value="Genomic_DNA"/>
</dbReference>
<keyword evidence="2" id="KW-0121">Carboxypeptidase</keyword>
<accession>A0ABU9ARU9</accession>
<evidence type="ECO:0000313" key="3">
    <source>
        <dbReference type="Proteomes" id="UP001371305"/>
    </source>
</evidence>
<reference evidence="2 3" key="1">
    <citation type="submission" date="2024-04" db="EMBL/GenBank/DDBJ databases">
        <title>Luteolibacter sp. isolated from soil.</title>
        <authorList>
            <person name="An J."/>
        </authorList>
    </citation>
    <scope>NUCLEOTIDE SEQUENCE [LARGE SCALE GENOMIC DNA]</scope>
    <source>
        <strain evidence="2 3">Y139</strain>
    </source>
</reference>
<sequence length="214" mass="23085">MLIDPSRGESADAQLQSRRGALCTLGAGALALLATTGSASAFFSKKPGMSIFTPSAPVDFSDLPQDWVTHQGGELKAYADFLASLRLERLTPHQVIASHAKQRGSVWNSLPPRTLWRQMAPTLRVIDRVSAQLGQPVKEVVSAYRAPSYNARCPGAKSGSYHQANVAIDVVFDASPSTVAQTARTMRSSGLFRGGVGRYPTFTHIDTRGQNVDW</sequence>
<comment type="caution">
    <text evidence="2">The sequence shown here is derived from an EMBL/GenBank/DDBJ whole genome shotgun (WGS) entry which is preliminary data.</text>
</comment>
<dbReference type="InterPro" id="IPR009045">
    <property type="entry name" value="Zn_M74/Hedgehog-like"/>
</dbReference>
<gene>
    <name evidence="2" type="ORF">WKV53_07710</name>
</gene>
<organism evidence="2 3">
    <name type="scientific">Luteolibacter soli</name>
    <dbReference type="NCBI Taxonomy" id="3135280"/>
    <lineage>
        <taxon>Bacteria</taxon>
        <taxon>Pseudomonadati</taxon>
        <taxon>Verrucomicrobiota</taxon>
        <taxon>Verrucomicrobiia</taxon>
        <taxon>Verrucomicrobiales</taxon>
        <taxon>Verrucomicrobiaceae</taxon>
        <taxon>Luteolibacter</taxon>
    </lineage>
</organism>
<dbReference type="Proteomes" id="UP001371305">
    <property type="component" value="Unassembled WGS sequence"/>
</dbReference>
<name>A0ABU9ARU9_9BACT</name>
<dbReference type="GO" id="GO:0004180">
    <property type="term" value="F:carboxypeptidase activity"/>
    <property type="evidence" value="ECO:0007669"/>
    <property type="project" value="UniProtKB-KW"/>
</dbReference>
<protein>
    <submittedName>
        <fullName evidence="2">D-Ala-D-Ala carboxypeptidase family metallohydrolase</fullName>
    </submittedName>
</protein>
<dbReference type="RefSeq" id="WP_341403891.1">
    <property type="nucleotide sequence ID" value="NZ_JBBUKT010000002.1"/>
</dbReference>
<proteinExistence type="predicted"/>
<evidence type="ECO:0000259" key="1">
    <source>
        <dbReference type="Pfam" id="PF08291"/>
    </source>
</evidence>
<dbReference type="Gene3D" id="3.30.1380.10">
    <property type="match status" value="1"/>
</dbReference>
<keyword evidence="2" id="KW-0378">Hydrolase</keyword>
<dbReference type="SUPFAM" id="SSF55166">
    <property type="entry name" value="Hedgehog/DD-peptidase"/>
    <property type="match status" value="1"/>
</dbReference>
<evidence type="ECO:0000313" key="2">
    <source>
        <dbReference type="EMBL" id="MEK7950376.1"/>
    </source>
</evidence>
<dbReference type="Pfam" id="PF08291">
    <property type="entry name" value="Peptidase_M15_3"/>
    <property type="match status" value="1"/>
</dbReference>
<keyword evidence="2" id="KW-0645">Protease</keyword>
<dbReference type="InterPro" id="IPR013230">
    <property type="entry name" value="Peptidase_M15A_C"/>
</dbReference>
<keyword evidence="3" id="KW-1185">Reference proteome</keyword>